<proteinExistence type="predicted"/>
<organism evidence="2 3">
    <name type="scientific">Cinara cedri</name>
    <dbReference type="NCBI Taxonomy" id="506608"/>
    <lineage>
        <taxon>Eukaryota</taxon>
        <taxon>Metazoa</taxon>
        <taxon>Ecdysozoa</taxon>
        <taxon>Arthropoda</taxon>
        <taxon>Hexapoda</taxon>
        <taxon>Insecta</taxon>
        <taxon>Pterygota</taxon>
        <taxon>Neoptera</taxon>
        <taxon>Paraneoptera</taxon>
        <taxon>Hemiptera</taxon>
        <taxon>Sternorrhyncha</taxon>
        <taxon>Aphidomorpha</taxon>
        <taxon>Aphidoidea</taxon>
        <taxon>Aphididae</taxon>
        <taxon>Lachninae</taxon>
        <taxon>Cinara</taxon>
    </lineage>
</organism>
<keyword evidence="1" id="KW-0812">Transmembrane</keyword>
<evidence type="ECO:0000313" key="2">
    <source>
        <dbReference type="EMBL" id="VVC39502.1"/>
    </source>
</evidence>
<reference evidence="2 3" key="1">
    <citation type="submission" date="2019-08" db="EMBL/GenBank/DDBJ databases">
        <authorList>
            <person name="Alioto T."/>
            <person name="Alioto T."/>
            <person name="Gomez Garrido J."/>
        </authorList>
    </citation>
    <scope>NUCLEOTIDE SEQUENCE [LARGE SCALE GENOMIC DNA]</scope>
</reference>
<sequence>MRFMRYVRSVRLRRRTRCDCRAIIIIVVYVLFGYYQSFTDVCAVLWLPFFKMSSSSSDEEAIDTYYLYKTLVCGKKQEKNLRRKFWKNYRVQDVFQFHQQI</sequence>
<accession>A0A5E4NAN2</accession>
<dbReference type="EMBL" id="CABPRJ010001895">
    <property type="protein sequence ID" value="VVC39502.1"/>
    <property type="molecule type" value="Genomic_DNA"/>
</dbReference>
<keyword evidence="1" id="KW-0472">Membrane</keyword>
<keyword evidence="1" id="KW-1133">Transmembrane helix</keyword>
<keyword evidence="3" id="KW-1185">Reference proteome</keyword>
<feature type="transmembrane region" description="Helical" evidence="1">
    <location>
        <begin position="21"/>
        <end position="47"/>
    </location>
</feature>
<gene>
    <name evidence="2" type="ORF">CINCED_3A000408</name>
</gene>
<evidence type="ECO:0000256" key="1">
    <source>
        <dbReference type="SAM" id="Phobius"/>
    </source>
</evidence>
<dbReference type="Proteomes" id="UP000325440">
    <property type="component" value="Unassembled WGS sequence"/>
</dbReference>
<evidence type="ECO:0000313" key="3">
    <source>
        <dbReference type="Proteomes" id="UP000325440"/>
    </source>
</evidence>
<protein>
    <submittedName>
        <fullName evidence="2">Uncharacterized protein</fullName>
    </submittedName>
</protein>
<name>A0A5E4NAN2_9HEMI</name>
<dbReference type="AlphaFoldDB" id="A0A5E4NAN2"/>